<dbReference type="Gene3D" id="3.40.50.10930">
    <property type="match status" value="1"/>
</dbReference>
<keyword evidence="6 10" id="KW-0269">Exonuclease</keyword>
<evidence type="ECO:0000256" key="7">
    <source>
        <dbReference type="ARBA" id="ARBA00022840"/>
    </source>
</evidence>
<dbReference type="InterPro" id="IPR011335">
    <property type="entry name" value="Restrct_endonuc-II-like"/>
</dbReference>
<keyword evidence="3 10" id="KW-0227">DNA damage</keyword>
<protein>
    <recommendedName>
        <fullName evidence="10">RecBCD enzyme subunit RecC</fullName>
    </recommendedName>
    <alternativeName>
        <fullName evidence="10">Exonuclease V subunit RecC</fullName>
        <shortName evidence="10">ExoV subunit RecC</shortName>
    </alternativeName>
    <alternativeName>
        <fullName evidence="10">Helicase/nuclease RecBCD subunit RecC</fullName>
    </alternativeName>
</protein>
<dbReference type="Gene3D" id="1.10.10.160">
    <property type="match status" value="1"/>
</dbReference>
<dbReference type="InterPro" id="IPR041500">
    <property type="entry name" value="RecC_C"/>
</dbReference>
<dbReference type="GO" id="GO:0005524">
    <property type="term" value="F:ATP binding"/>
    <property type="evidence" value="ECO:0007669"/>
    <property type="project" value="UniProtKB-UniRule"/>
</dbReference>
<dbReference type="GO" id="GO:0000724">
    <property type="term" value="P:double-strand break repair via homologous recombination"/>
    <property type="evidence" value="ECO:0007669"/>
    <property type="project" value="UniProtKB-UniRule"/>
</dbReference>
<sequence>MLNLNQSNRFEVLLQMLCENLAERPASVFTPDQVIVPSAAVKRKLMLAIADVYGVCANVTFPFLAQWLWQQIGSLVEVGETSPFSSSVLSWRILRFLEEPGFAKAYPRLTAYLARCDDVMRFDLACRVAALFERYVLYRPEWLEVWAGGEMADIVRHDHPRQAAARDDQAWQAALWRKIAEETGTLERDPVARFFSILDQDGEKAAARLPKRVHLFCEPSVAPQYIEMLRRLGKWVDIELYVINPCREYWFEIVDSRRLAWLANRQQDLYHETGNRLLASWGKQNRATLDLMLTQLEPFGRENDGFVSTAQAGQPETVLSHIQDAILDLAEPEPGSLSHLGEDGSMEIHVAHSLMREIEILHDQLLRRFASEDSPDPSDVLVVMPDLDEAAPMIEAVFSHSGSGTRIPYVITGRRNSHINPVARALLDVLSLASSRFSATGVMDVLMLPEIGTTFGFGDDLKTLRRWLDDAGICWALDGSHKEEFDLPPDDSHTFHDGLHRLFLAYALPDRKRLPVDGRLPAGHASGSRSAALGQLWRFVEAVRQLKRDLSLPRTPAGWMQCWRDVLDTFVTVTPETLDADREVRSRIARLHEIMAEASDTFETGFAIARHALERALEGAGEGSVPAGAVTFAPMDSLRGLPFDHVFAIGLNDGIYPADVRPEEFDLIQLAPRKNDRLLRDTDRNVFLDLVLSARKSLYLGYSGKNIRDNSVRPPSVLIAELLDVLVPAMAEGPDEKSLKTAYDRLVTEHPLQPFSTAYFDGKGGERLASFRSDLCAALNTGIGKIQSKEEIASKIPEKGFDNENDGDERIIHAGLPFFTKALHAPDESWRQVLLDDLIRFFRHPARYLLQRRLGIGFQGTEEDLPADEPFVVDRSARRKLADRLLPLYLENISPGEIGKAALAGNEFPSGHLGTDRLKSELMALDAYARSLSADRESGLAGPVGRTLEFDFEGEYWRLSGTLTGLRENGLVRYRYDNGSPWDFLDGWIRHLFLNACRPEGILCRSVWHFRDEKTELGPVEDAEERLRDLVAIYRTGLCRPLHFFPRPAWEYISNGHRLDKAADMWRESNDGENDVFNRLAMRGVDNPVDGEFADLAGRVFGPFFAHKTGETHEGE</sequence>
<comment type="similarity">
    <text evidence="10">Belongs to the RecC family.</text>
</comment>
<comment type="miscellaneous">
    <text evidence="10">In the RecBCD complex, RecB has a slow 3'-5' helicase, an exonuclease activity and loads RecA onto ssDNA, RecD has a fast 5'-3' helicase activity, while RecC stimulates the ATPase and processivity of the RecB helicase and contributes to recognition of the Chi site.</text>
</comment>
<feature type="domain" description="RecC C-terminal" evidence="11">
    <location>
        <begin position="830"/>
        <end position="1055"/>
    </location>
</feature>
<evidence type="ECO:0000256" key="5">
    <source>
        <dbReference type="ARBA" id="ARBA00022806"/>
    </source>
</evidence>
<keyword evidence="2 10" id="KW-0547">Nucleotide-binding</keyword>
<evidence type="ECO:0000256" key="6">
    <source>
        <dbReference type="ARBA" id="ARBA00022839"/>
    </source>
</evidence>
<dbReference type="GO" id="GO:0008854">
    <property type="term" value="F:exodeoxyribonuclease V activity"/>
    <property type="evidence" value="ECO:0007669"/>
    <property type="project" value="InterPro"/>
</dbReference>
<dbReference type="GO" id="GO:0003678">
    <property type="term" value="F:DNA helicase activity"/>
    <property type="evidence" value="ECO:0007669"/>
    <property type="project" value="UniProtKB-UniRule"/>
</dbReference>
<name>A0A9E9NTE9_9BURK</name>
<evidence type="ECO:0000256" key="2">
    <source>
        <dbReference type="ARBA" id="ARBA00022741"/>
    </source>
</evidence>
<keyword evidence="1 10" id="KW-0540">Nuclease</keyword>
<proteinExistence type="inferred from homology"/>
<dbReference type="HAMAP" id="MF_01486">
    <property type="entry name" value="RecC"/>
    <property type="match status" value="1"/>
</dbReference>
<evidence type="ECO:0000256" key="4">
    <source>
        <dbReference type="ARBA" id="ARBA00022801"/>
    </source>
</evidence>
<evidence type="ECO:0000256" key="9">
    <source>
        <dbReference type="ARBA" id="ARBA00023204"/>
    </source>
</evidence>
<dbReference type="NCBIfam" id="TIGR01450">
    <property type="entry name" value="recC"/>
    <property type="match status" value="1"/>
</dbReference>
<dbReference type="AlphaFoldDB" id="A0A9E9NTE9"/>
<dbReference type="SUPFAM" id="SSF52540">
    <property type="entry name" value="P-loop containing nucleoside triphosphate hydrolases"/>
    <property type="match status" value="2"/>
</dbReference>
<keyword evidence="5 10" id="KW-0347">Helicase</keyword>
<keyword evidence="8 10" id="KW-0238">DNA-binding</keyword>
<dbReference type="EMBL" id="CP098251">
    <property type="protein sequence ID" value="WAV90542.1"/>
    <property type="molecule type" value="Genomic_DNA"/>
</dbReference>
<dbReference type="Gene3D" id="3.40.50.300">
    <property type="entry name" value="P-loop containing nucleotide triphosphate hydrolases"/>
    <property type="match status" value="2"/>
</dbReference>
<dbReference type="Proteomes" id="UP001164819">
    <property type="component" value="Chromosome"/>
</dbReference>
<keyword evidence="7 10" id="KW-0067">ATP-binding</keyword>
<evidence type="ECO:0000313" key="12">
    <source>
        <dbReference type="EMBL" id="WAV90542.1"/>
    </source>
</evidence>
<reference evidence="12" key="1">
    <citation type="journal article" date="2022" name="Front. Microbiol.">
        <title>New perspectives on an old grouping: The genomic and phenotypic variability of Oxalobacter formigenes and the implications for calcium oxalate stone prevention.</title>
        <authorList>
            <person name="Chmiel J.A."/>
            <person name="Carr C."/>
            <person name="Stuivenberg G.A."/>
            <person name="Venema R."/>
            <person name="Chanyi R.M."/>
            <person name="Al K.F."/>
            <person name="Giguere D."/>
            <person name="Say H."/>
            <person name="Akouris P.P."/>
            <person name="Dominguez Romero S.A."/>
            <person name="Kwong A."/>
            <person name="Tai V."/>
            <person name="Koval S.F."/>
            <person name="Razvi H."/>
            <person name="Bjazevic J."/>
            <person name="Burton J.P."/>
        </authorList>
    </citation>
    <scope>NUCLEOTIDE SEQUENCE</scope>
    <source>
        <strain evidence="12">OxK</strain>
    </source>
</reference>
<dbReference type="Pfam" id="PF04257">
    <property type="entry name" value="Exonuc_V_gamma"/>
    <property type="match status" value="1"/>
</dbReference>
<dbReference type="Pfam" id="PF17946">
    <property type="entry name" value="RecC_C"/>
    <property type="match status" value="1"/>
</dbReference>
<dbReference type="InterPro" id="IPR006697">
    <property type="entry name" value="RecC"/>
</dbReference>
<gene>
    <name evidence="10 12" type="primary">recC</name>
    <name evidence="12" type="ORF">NB646_06625</name>
</gene>
<dbReference type="RefSeq" id="WP_269315581.1">
    <property type="nucleotide sequence ID" value="NZ_CP098251.1"/>
</dbReference>
<dbReference type="GO" id="GO:0003677">
    <property type="term" value="F:DNA binding"/>
    <property type="evidence" value="ECO:0007669"/>
    <property type="project" value="UniProtKB-UniRule"/>
</dbReference>
<keyword evidence="4 10" id="KW-0378">Hydrolase</keyword>
<evidence type="ECO:0000256" key="10">
    <source>
        <dbReference type="HAMAP-Rule" id="MF_01486"/>
    </source>
</evidence>
<evidence type="ECO:0000256" key="1">
    <source>
        <dbReference type="ARBA" id="ARBA00022722"/>
    </source>
</evidence>
<comment type="function">
    <text evidence="10">A helicase/nuclease that prepares dsDNA breaks (DSB) for recombinational DNA repair. Binds to DSBs and unwinds DNA via a highly rapid and processive ATP-dependent bidirectional helicase activity. Unwinds dsDNA until it encounters a Chi (crossover hotspot instigator) sequence from the 3' direction. Cuts ssDNA a few nucleotides 3' to the Chi site. The properties and activities of the enzyme are changed at Chi. The Chi-altered holoenzyme produces a long 3'-ssDNA overhang and facilitates RecA-binding to the ssDNA for homologous DNA recombination and repair. Holoenzyme degrades any linearized DNA that is unable to undergo homologous recombination. In the holoenzyme this subunit recognizes the wild-type Chi sequence, and when added to isolated RecB increases its ATP-dependent helicase processivity.</text>
</comment>
<comment type="subunit">
    <text evidence="10">Heterotrimer of RecB, RecC and RecD. All subunits contribute to DNA-binding.</text>
</comment>
<dbReference type="GO" id="GO:0009338">
    <property type="term" value="C:exodeoxyribonuclease V complex"/>
    <property type="evidence" value="ECO:0007669"/>
    <property type="project" value="InterPro"/>
</dbReference>
<organism evidence="12">
    <name type="scientific">Oxalobacter aliiformigenes</name>
    <dbReference type="NCBI Taxonomy" id="2946593"/>
    <lineage>
        <taxon>Bacteria</taxon>
        <taxon>Pseudomonadati</taxon>
        <taxon>Pseudomonadota</taxon>
        <taxon>Betaproteobacteria</taxon>
        <taxon>Burkholderiales</taxon>
        <taxon>Oxalobacteraceae</taxon>
        <taxon>Oxalobacter</taxon>
    </lineage>
</organism>
<dbReference type="SUPFAM" id="SSF52980">
    <property type="entry name" value="Restriction endonuclease-like"/>
    <property type="match status" value="1"/>
</dbReference>
<dbReference type="PIRSF" id="PIRSF000980">
    <property type="entry name" value="RecC"/>
    <property type="match status" value="1"/>
</dbReference>
<dbReference type="PANTHER" id="PTHR30591:SF1">
    <property type="entry name" value="RECBCD ENZYME SUBUNIT RECC"/>
    <property type="match status" value="1"/>
</dbReference>
<evidence type="ECO:0000256" key="8">
    <source>
        <dbReference type="ARBA" id="ARBA00023125"/>
    </source>
</evidence>
<evidence type="ECO:0000259" key="11">
    <source>
        <dbReference type="Pfam" id="PF17946"/>
    </source>
</evidence>
<dbReference type="InterPro" id="IPR027417">
    <property type="entry name" value="P-loop_NTPase"/>
</dbReference>
<evidence type="ECO:0000256" key="3">
    <source>
        <dbReference type="ARBA" id="ARBA00022763"/>
    </source>
</evidence>
<dbReference type="PANTHER" id="PTHR30591">
    <property type="entry name" value="RECBCD ENZYME SUBUNIT RECC"/>
    <property type="match status" value="1"/>
</dbReference>
<keyword evidence="9 10" id="KW-0234">DNA repair</keyword>
<accession>A0A9E9NTE9</accession>
<dbReference type="InterPro" id="IPR013986">
    <property type="entry name" value="DExx_box_DNA_helicase_dom_sf"/>
</dbReference>